<dbReference type="PANTHER" id="PTHR45712:SF22">
    <property type="entry name" value="INSULIN-LIKE GROWTH FACTOR-BINDING PROTEIN COMPLEX ACID LABILE SUBUNIT"/>
    <property type="match status" value="1"/>
</dbReference>
<dbReference type="SUPFAM" id="SSF52058">
    <property type="entry name" value="L domain-like"/>
    <property type="match status" value="2"/>
</dbReference>
<keyword evidence="3" id="KW-1185">Reference proteome</keyword>
<proteinExistence type="predicted"/>
<evidence type="ECO:0000313" key="4">
    <source>
        <dbReference type="WBParaSite" id="jg14893"/>
    </source>
</evidence>
<organism evidence="3 4">
    <name type="scientific">Ditylenchus dipsaci</name>
    <dbReference type="NCBI Taxonomy" id="166011"/>
    <lineage>
        <taxon>Eukaryota</taxon>
        <taxon>Metazoa</taxon>
        <taxon>Ecdysozoa</taxon>
        <taxon>Nematoda</taxon>
        <taxon>Chromadorea</taxon>
        <taxon>Rhabditida</taxon>
        <taxon>Tylenchina</taxon>
        <taxon>Tylenchomorpha</taxon>
        <taxon>Sphaerularioidea</taxon>
        <taxon>Anguinidae</taxon>
        <taxon>Anguininae</taxon>
        <taxon>Ditylenchus</taxon>
    </lineage>
</organism>
<dbReference type="PANTHER" id="PTHR45712">
    <property type="entry name" value="AGAP008170-PA"/>
    <property type="match status" value="1"/>
</dbReference>
<dbReference type="Gene3D" id="3.80.10.10">
    <property type="entry name" value="Ribonuclease Inhibitor"/>
    <property type="match status" value="2"/>
</dbReference>
<keyword evidence="2" id="KW-0677">Repeat</keyword>
<dbReference type="AlphaFoldDB" id="A0A915D358"/>
<accession>A0A915D358</accession>
<evidence type="ECO:0000256" key="2">
    <source>
        <dbReference type="ARBA" id="ARBA00022737"/>
    </source>
</evidence>
<dbReference type="GO" id="GO:0005615">
    <property type="term" value="C:extracellular space"/>
    <property type="evidence" value="ECO:0007669"/>
    <property type="project" value="TreeGrafter"/>
</dbReference>
<reference evidence="4" key="1">
    <citation type="submission" date="2022-11" db="UniProtKB">
        <authorList>
            <consortium name="WormBaseParasite"/>
        </authorList>
    </citation>
    <scope>IDENTIFICATION</scope>
</reference>
<sequence length="719" mass="80805">MLGCPNGCVCSSATVVCSCDEAFRGIRKSPRQFVVQNFTCASAGRACFGWLSSIEHFWFRNVTIERISKLAFSKLSNIKYLYFREASIEIIEAGAFAHMKGIQHFYMREKIHISSISDHIFVGSSINELIFENAQIRSTDLSFVGLNAQQVSFINCRIHSQKRSHLRRIAVQTVENFQARNSSFNRVTLKLAIFLHLLNLLQILLLHIGQIKFKRCFINQWHSYAFNSARNIGLILLKNSRILAFHRHAIYNSHINKLLLQNTRVKSVDREAFPNNFFGSIELNEVDVLSVGLGAFSSTNILEKFLIQRTNIHFMQEGVFAHMNIPRLIVAQSSFGKFPTGVFEATNCSSLTIDASKFGDFFNSSIFTNLRTTRQLSVSHSEFICSPSACEQNSMLLHSSIHNLAWKFSNNRCTADHTTETREICAEEIQTYNSSGLVCRRRASIEECICVENEARGSIGLPETSATILVLGDCPKVIVDGLKPEKKLEEGDNSISHSHQPNLQFLYLYRIPFVDIVSVEKSLKQLHLLYSTIYFNKARAFENIQLDELVISGSTVNHVTENSFSSSQIGALSINGTTINHVDEDAFTGSHIQLVQLLRSKLVSIGNLFNFADRLRIEDSLLPGRQHEIPERPSKYMCSTNNLTKLANSTANTSCYSAGGSGNLMKRCANNNKLAISKDCHDMMVNRCEPMLSNTVFTAYCTIIALTISTRFASNIILV</sequence>
<dbReference type="Proteomes" id="UP000887574">
    <property type="component" value="Unplaced"/>
</dbReference>
<keyword evidence="1" id="KW-0433">Leucine-rich repeat</keyword>
<dbReference type="InterPro" id="IPR032675">
    <property type="entry name" value="LRR_dom_sf"/>
</dbReference>
<evidence type="ECO:0000256" key="1">
    <source>
        <dbReference type="ARBA" id="ARBA00022614"/>
    </source>
</evidence>
<name>A0A915D358_9BILA</name>
<dbReference type="WBParaSite" id="jg14893">
    <property type="protein sequence ID" value="jg14893"/>
    <property type="gene ID" value="jg14893"/>
</dbReference>
<dbReference type="InterPro" id="IPR050333">
    <property type="entry name" value="SLRP"/>
</dbReference>
<protein>
    <submittedName>
        <fullName evidence="4">Uncharacterized protein</fullName>
    </submittedName>
</protein>
<evidence type="ECO:0000313" key="3">
    <source>
        <dbReference type="Proteomes" id="UP000887574"/>
    </source>
</evidence>